<dbReference type="PRINTS" id="PR00598">
    <property type="entry name" value="HTHMARR"/>
</dbReference>
<keyword evidence="3" id="KW-0804">Transcription</keyword>
<dbReference type="InterPro" id="IPR036390">
    <property type="entry name" value="WH_DNA-bd_sf"/>
</dbReference>
<evidence type="ECO:0000256" key="3">
    <source>
        <dbReference type="ARBA" id="ARBA00023163"/>
    </source>
</evidence>
<dbReference type="InterPro" id="IPR011991">
    <property type="entry name" value="ArsR-like_HTH"/>
</dbReference>
<dbReference type="PROSITE" id="PS50995">
    <property type="entry name" value="HTH_MARR_2"/>
    <property type="match status" value="1"/>
</dbReference>
<evidence type="ECO:0000313" key="6">
    <source>
        <dbReference type="Proteomes" id="UP000479226"/>
    </source>
</evidence>
<keyword evidence="2" id="KW-0238">DNA-binding</keyword>
<dbReference type="SMART" id="SM00347">
    <property type="entry name" value="HTH_MARR"/>
    <property type="match status" value="1"/>
</dbReference>
<dbReference type="CDD" id="cd00090">
    <property type="entry name" value="HTH_ARSR"/>
    <property type="match status" value="1"/>
</dbReference>
<sequence length="179" mass="18693">MSHTGTPPTTADSALATAAIESLEIELSLLWRRGRAMGLTLARSVHPDLEPSAYGLLSVLVHQGGMRLTELARSIGVGKPSVSRQISFLEGLGLVQKVHDPLDGRAQLINLTPEGLARMQAVNAGRQAAFHRMLSHWDTGDLATLAALIGKLNAAGLDGGTLDDAATDGDSPNSPGSRS</sequence>
<evidence type="ECO:0000256" key="1">
    <source>
        <dbReference type="ARBA" id="ARBA00023015"/>
    </source>
</evidence>
<keyword evidence="6" id="KW-1185">Reference proteome</keyword>
<dbReference type="PROSITE" id="PS01117">
    <property type="entry name" value="HTH_MARR_1"/>
    <property type="match status" value="1"/>
</dbReference>
<dbReference type="Proteomes" id="UP000479226">
    <property type="component" value="Unassembled WGS sequence"/>
</dbReference>
<dbReference type="RefSeq" id="WP_165180003.1">
    <property type="nucleotide sequence ID" value="NZ_JAAKZI010000001.1"/>
</dbReference>
<evidence type="ECO:0000313" key="5">
    <source>
        <dbReference type="EMBL" id="NGN81903.1"/>
    </source>
</evidence>
<dbReference type="Gene3D" id="1.10.10.10">
    <property type="entry name" value="Winged helix-like DNA-binding domain superfamily/Winged helix DNA-binding domain"/>
    <property type="match status" value="1"/>
</dbReference>
<dbReference type="PANTHER" id="PTHR33164">
    <property type="entry name" value="TRANSCRIPTIONAL REGULATOR, MARR FAMILY"/>
    <property type="match status" value="1"/>
</dbReference>
<comment type="caution">
    <text evidence="5">The sequence shown here is derived from an EMBL/GenBank/DDBJ whole genome shotgun (WGS) entry which is preliminary data.</text>
</comment>
<organism evidence="5 6">
    <name type="scientific">Arthrobacter silviterrae</name>
    <dbReference type="NCBI Taxonomy" id="2026658"/>
    <lineage>
        <taxon>Bacteria</taxon>
        <taxon>Bacillati</taxon>
        <taxon>Actinomycetota</taxon>
        <taxon>Actinomycetes</taxon>
        <taxon>Micrococcales</taxon>
        <taxon>Micrococcaceae</taxon>
        <taxon>Arthrobacter</taxon>
    </lineage>
</organism>
<dbReference type="InterPro" id="IPR023187">
    <property type="entry name" value="Tscrpt_reg_MarR-type_CS"/>
</dbReference>
<dbReference type="InterPro" id="IPR036388">
    <property type="entry name" value="WH-like_DNA-bd_sf"/>
</dbReference>
<dbReference type="InterPro" id="IPR039422">
    <property type="entry name" value="MarR/SlyA-like"/>
</dbReference>
<dbReference type="SUPFAM" id="SSF46785">
    <property type="entry name" value="Winged helix' DNA-binding domain"/>
    <property type="match status" value="1"/>
</dbReference>
<accession>A0ABX0DBV5</accession>
<gene>
    <name evidence="5" type="ORF">G6N77_00275</name>
</gene>
<dbReference type="InterPro" id="IPR000835">
    <property type="entry name" value="HTH_MarR-typ"/>
</dbReference>
<dbReference type="EMBL" id="JAAKZI010000001">
    <property type="protein sequence ID" value="NGN81903.1"/>
    <property type="molecule type" value="Genomic_DNA"/>
</dbReference>
<reference evidence="5 6" key="1">
    <citation type="submission" date="2020-02" db="EMBL/GenBank/DDBJ databases">
        <title>Genome sequence of the type strain DSM 27180 of Arthrobacter silviterrae.</title>
        <authorList>
            <person name="Gao J."/>
            <person name="Sun J."/>
        </authorList>
    </citation>
    <scope>NUCLEOTIDE SEQUENCE [LARGE SCALE GENOMIC DNA]</scope>
    <source>
        <strain evidence="5 6">DSM 27180</strain>
    </source>
</reference>
<dbReference type="Pfam" id="PF12802">
    <property type="entry name" value="MarR_2"/>
    <property type="match status" value="1"/>
</dbReference>
<evidence type="ECO:0000256" key="2">
    <source>
        <dbReference type="ARBA" id="ARBA00023125"/>
    </source>
</evidence>
<keyword evidence="1" id="KW-0805">Transcription regulation</keyword>
<name>A0ABX0DBV5_9MICC</name>
<protein>
    <submittedName>
        <fullName evidence="5">MarR family transcriptional regulator</fullName>
    </submittedName>
</protein>
<evidence type="ECO:0000259" key="4">
    <source>
        <dbReference type="PROSITE" id="PS50995"/>
    </source>
</evidence>
<proteinExistence type="predicted"/>
<dbReference type="PANTHER" id="PTHR33164:SF57">
    <property type="entry name" value="MARR-FAMILY TRANSCRIPTIONAL REGULATOR"/>
    <property type="match status" value="1"/>
</dbReference>
<feature type="domain" description="HTH marR-type" evidence="4">
    <location>
        <begin position="23"/>
        <end position="154"/>
    </location>
</feature>